<dbReference type="PROSITE" id="PS50240">
    <property type="entry name" value="TRYPSIN_DOM"/>
    <property type="match status" value="1"/>
</dbReference>
<dbReference type="InterPro" id="IPR001314">
    <property type="entry name" value="Peptidase_S1A"/>
</dbReference>
<evidence type="ECO:0000256" key="1">
    <source>
        <dbReference type="ARBA" id="ARBA00007664"/>
    </source>
</evidence>
<keyword evidence="9" id="KW-1185">Reference proteome</keyword>
<sequence>MVMYCFIISTLCIVFARVSPVCSVAKIGKSITSSSNKTTTSLATNSPTENYLEKIENEPQLRIVGGHDCHHTFMVTVVVAQTWTYVCSGTLISPSFVLSSASCFLIIPGPPDLLAIIGRFNLRSKNYSAIKVKWIQPAPKYYTPDRVDVALLYLSEKIYPREGEVSYIKLPAVIHPDDLSDFCPFNLFTAAGWGNVNSNRTNTVDLSQQLKCADIPYLNNRKCKEKAKHFNPNIYLCLSDPTAKVGACYGDVGGPIFCNDIQYGIISNAMYCADPQNPTFIIRVDRELEFIHQYVRYYRSCSNSEIGKLLYISISLMTIVSNLILFEKF</sequence>
<dbReference type="Pfam" id="PF00089">
    <property type="entry name" value="Trypsin"/>
    <property type="match status" value="1"/>
</dbReference>
<dbReference type="Gene3D" id="2.40.10.10">
    <property type="entry name" value="Trypsin-like serine proteases"/>
    <property type="match status" value="1"/>
</dbReference>
<dbReference type="InterPro" id="IPR009003">
    <property type="entry name" value="Peptidase_S1_PA"/>
</dbReference>
<organism evidence="8 9">
    <name type="scientific">Henosepilachna vigintioctopunctata</name>
    <dbReference type="NCBI Taxonomy" id="420089"/>
    <lineage>
        <taxon>Eukaryota</taxon>
        <taxon>Metazoa</taxon>
        <taxon>Ecdysozoa</taxon>
        <taxon>Arthropoda</taxon>
        <taxon>Hexapoda</taxon>
        <taxon>Insecta</taxon>
        <taxon>Pterygota</taxon>
        <taxon>Neoptera</taxon>
        <taxon>Endopterygota</taxon>
        <taxon>Coleoptera</taxon>
        <taxon>Polyphaga</taxon>
        <taxon>Cucujiformia</taxon>
        <taxon>Coccinelloidea</taxon>
        <taxon>Coccinellidae</taxon>
        <taxon>Epilachninae</taxon>
        <taxon>Epilachnini</taxon>
        <taxon>Henosepilachna</taxon>
    </lineage>
</organism>
<keyword evidence="3" id="KW-0378">Hydrolase</keyword>
<protein>
    <recommendedName>
        <fullName evidence="7">Peptidase S1 domain-containing protein</fullName>
    </recommendedName>
</protein>
<comment type="caution">
    <text evidence="8">The sequence shown here is derived from an EMBL/GenBank/DDBJ whole genome shotgun (WGS) entry which is preliminary data.</text>
</comment>
<keyword evidence="5" id="KW-1015">Disulfide bond</keyword>
<dbReference type="SUPFAM" id="SSF50494">
    <property type="entry name" value="Trypsin-like serine proteases"/>
    <property type="match status" value="1"/>
</dbReference>
<proteinExistence type="inferred from homology"/>
<evidence type="ECO:0000256" key="3">
    <source>
        <dbReference type="ARBA" id="ARBA00022801"/>
    </source>
</evidence>
<dbReference type="InterPro" id="IPR050430">
    <property type="entry name" value="Peptidase_S1"/>
</dbReference>
<evidence type="ECO:0000256" key="4">
    <source>
        <dbReference type="ARBA" id="ARBA00022825"/>
    </source>
</evidence>
<feature type="domain" description="Peptidase S1" evidence="7">
    <location>
        <begin position="63"/>
        <end position="296"/>
    </location>
</feature>
<dbReference type="PANTHER" id="PTHR24276:SF98">
    <property type="entry name" value="FI18310P1-RELATED"/>
    <property type="match status" value="1"/>
</dbReference>
<evidence type="ECO:0000256" key="5">
    <source>
        <dbReference type="ARBA" id="ARBA00023157"/>
    </source>
</evidence>
<comment type="similarity">
    <text evidence="1">Belongs to the peptidase S1 family.</text>
</comment>
<reference evidence="8 9" key="1">
    <citation type="submission" date="2023-03" db="EMBL/GenBank/DDBJ databases">
        <title>Genome insight into feeding habits of ladybird beetles.</title>
        <authorList>
            <person name="Li H.-S."/>
            <person name="Huang Y.-H."/>
            <person name="Pang H."/>
        </authorList>
    </citation>
    <scope>NUCLEOTIDE SEQUENCE [LARGE SCALE GENOMIC DNA]</scope>
    <source>
        <strain evidence="8">SYSU_2023b</strain>
        <tissue evidence="8">Whole body</tissue>
    </source>
</reference>
<evidence type="ECO:0000259" key="7">
    <source>
        <dbReference type="PROSITE" id="PS50240"/>
    </source>
</evidence>
<dbReference type="EMBL" id="JARQZJ010000001">
    <property type="protein sequence ID" value="KAK9869364.1"/>
    <property type="molecule type" value="Genomic_DNA"/>
</dbReference>
<keyword evidence="6" id="KW-0732">Signal</keyword>
<evidence type="ECO:0000313" key="8">
    <source>
        <dbReference type="EMBL" id="KAK9869364.1"/>
    </source>
</evidence>
<keyword evidence="4" id="KW-0720">Serine protease</keyword>
<keyword evidence="2" id="KW-0645">Protease</keyword>
<gene>
    <name evidence="8" type="ORF">WA026_003121</name>
</gene>
<dbReference type="InterPro" id="IPR043504">
    <property type="entry name" value="Peptidase_S1_PA_chymotrypsin"/>
</dbReference>
<dbReference type="AlphaFoldDB" id="A0AAW1TM88"/>
<dbReference type="PANTHER" id="PTHR24276">
    <property type="entry name" value="POLYSERASE-RELATED"/>
    <property type="match status" value="1"/>
</dbReference>
<name>A0AAW1TM88_9CUCU</name>
<evidence type="ECO:0000256" key="2">
    <source>
        <dbReference type="ARBA" id="ARBA00022670"/>
    </source>
</evidence>
<dbReference type="GO" id="GO:0006508">
    <property type="term" value="P:proteolysis"/>
    <property type="evidence" value="ECO:0007669"/>
    <property type="project" value="UniProtKB-KW"/>
</dbReference>
<dbReference type="GO" id="GO:0004252">
    <property type="term" value="F:serine-type endopeptidase activity"/>
    <property type="evidence" value="ECO:0007669"/>
    <property type="project" value="InterPro"/>
</dbReference>
<feature type="signal peptide" evidence="6">
    <location>
        <begin position="1"/>
        <end position="16"/>
    </location>
</feature>
<evidence type="ECO:0000313" key="9">
    <source>
        <dbReference type="Proteomes" id="UP001431783"/>
    </source>
</evidence>
<dbReference type="SMART" id="SM00020">
    <property type="entry name" value="Tryp_SPc"/>
    <property type="match status" value="1"/>
</dbReference>
<dbReference type="InterPro" id="IPR001254">
    <property type="entry name" value="Trypsin_dom"/>
</dbReference>
<dbReference type="PRINTS" id="PR00722">
    <property type="entry name" value="CHYMOTRYPSIN"/>
</dbReference>
<evidence type="ECO:0000256" key="6">
    <source>
        <dbReference type="SAM" id="SignalP"/>
    </source>
</evidence>
<feature type="chain" id="PRO_5043732750" description="Peptidase S1 domain-containing protein" evidence="6">
    <location>
        <begin position="17"/>
        <end position="329"/>
    </location>
</feature>
<accession>A0AAW1TM88</accession>
<dbReference type="Proteomes" id="UP001431783">
    <property type="component" value="Unassembled WGS sequence"/>
</dbReference>